<dbReference type="Pfam" id="PF07398">
    <property type="entry name" value="MDMPI_C"/>
    <property type="match status" value="1"/>
</dbReference>
<dbReference type="GO" id="GO:0005886">
    <property type="term" value="C:plasma membrane"/>
    <property type="evidence" value="ECO:0007669"/>
    <property type="project" value="TreeGrafter"/>
</dbReference>
<dbReference type="AlphaFoldDB" id="A0A8J3CBF0"/>
<dbReference type="PANTHER" id="PTHR40758">
    <property type="entry name" value="CONSERVED PROTEIN"/>
    <property type="match status" value="1"/>
</dbReference>
<feature type="domain" description="Mycothiol-dependent maleylpyruvate isomerase metal-binding" evidence="2">
    <location>
        <begin position="9"/>
        <end position="130"/>
    </location>
</feature>
<dbReference type="Proteomes" id="UP000637578">
    <property type="component" value="Unassembled WGS sequence"/>
</dbReference>
<keyword evidence="4" id="KW-1185">Reference proteome</keyword>
<evidence type="ECO:0008006" key="5">
    <source>
        <dbReference type="Google" id="ProtNLM"/>
    </source>
</evidence>
<dbReference type="SUPFAM" id="SSF109854">
    <property type="entry name" value="DinB/YfiT-like putative metalloenzymes"/>
    <property type="match status" value="1"/>
</dbReference>
<dbReference type="PANTHER" id="PTHR40758:SF1">
    <property type="entry name" value="CONSERVED PROTEIN"/>
    <property type="match status" value="1"/>
</dbReference>
<reference evidence="3" key="1">
    <citation type="journal article" date="2014" name="Int. J. Syst. Evol. Microbiol.">
        <title>Complete genome sequence of Corynebacterium casei LMG S-19264T (=DSM 44701T), isolated from a smear-ripened cheese.</title>
        <authorList>
            <consortium name="US DOE Joint Genome Institute (JGI-PGF)"/>
            <person name="Walter F."/>
            <person name="Albersmeier A."/>
            <person name="Kalinowski J."/>
            <person name="Ruckert C."/>
        </authorList>
    </citation>
    <scope>NUCLEOTIDE SEQUENCE</scope>
    <source>
        <strain evidence="3">CGMCC 4.5737</strain>
    </source>
</reference>
<accession>A0A8J3CBF0</accession>
<dbReference type="RefSeq" id="WP_229686624.1">
    <property type="nucleotide sequence ID" value="NZ_BMMK01000024.1"/>
</dbReference>
<dbReference type="Gene3D" id="1.20.120.450">
    <property type="entry name" value="dinb family like domain"/>
    <property type="match status" value="1"/>
</dbReference>
<dbReference type="Pfam" id="PF11716">
    <property type="entry name" value="MDMPI_N"/>
    <property type="match status" value="1"/>
</dbReference>
<gene>
    <name evidence="3" type="ORF">GCM10012275_45040</name>
</gene>
<dbReference type="InterPro" id="IPR017517">
    <property type="entry name" value="Maleyloyr_isom"/>
</dbReference>
<organism evidence="3 4">
    <name type="scientific">Longimycelium tulufanense</name>
    <dbReference type="NCBI Taxonomy" id="907463"/>
    <lineage>
        <taxon>Bacteria</taxon>
        <taxon>Bacillati</taxon>
        <taxon>Actinomycetota</taxon>
        <taxon>Actinomycetes</taxon>
        <taxon>Pseudonocardiales</taxon>
        <taxon>Pseudonocardiaceae</taxon>
        <taxon>Longimycelium</taxon>
    </lineage>
</organism>
<reference evidence="3" key="2">
    <citation type="submission" date="2020-09" db="EMBL/GenBank/DDBJ databases">
        <authorList>
            <person name="Sun Q."/>
            <person name="Zhou Y."/>
        </authorList>
    </citation>
    <scope>NUCLEOTIDE SEQUENCE</scope>
    <source>
        <strain evidence="3">CGMCC 4.5737</strain>
    </source>
</reference>
<dbReference type="InterPro" id="IPR010872">
    <property type="entry name" value="MDMPI_C-term_domain"/>
</dbReference>
<proteinExistence type="predicted"/>
<comment type="caution">
    <text evidence="3">The sequence shown here is derived from an EMBL/GenBank/DDBJ whole genome shotgun (WGS) entry which is preliminary data.</text>
</comment>
<evidence type="ECO:0000313" key="4">
    <source>
        <dbReference type="Proteomes" id="UP000637578"/>
    </source>
</evidence>
<sequence>MEHADYVERIREHSEALRAAAVAVGPGATVPTCPEWTVHRLVRHIARVHGWVLENLSAADPENPRPAPRPPEEWAELLDWWDDYRGRMLDFLAGADPAAPAWVFSPVAPATVGFWSRRQAHEAAMHRLDVEHACAAAEHGGNDVPELAFPAEFAADGIDEVLLHVVPSHVTAWAQSTLRGTVLFHAVDIGRAWLVRLEPEQLPQTSRHVDVVDADATVAGNADAVYRAAWGRPHHAIVSGDAELLAAARGR</sequence>
<dbReference type="GO" id="GO:0046872">
    <property type="term" value="F:metal ion binding"/>
    <property type="evidence" value="ECO:0007669"/>
    <property type="project" value="InterPro"/>
</dbReference>
<evidence type="ECO:0000259" key="2">
    <source>
        <dbReference type="Pfam" id="PF11716"/>
    </source>
</evidence>
<dbReference type="InterPro" id="IPR024344">
    <property type="entry name" value="MDMPI_metal-binding"/>
</dbReference>
<feature type="domain" description="MDMPI C-terminal" evidence="1">
    <location>
        <begin position="152"/>
        <end position="246"/>
    </location>
</feature>
<dbReference type="NCBIfam" id="TIGR03083">
    <property type="entry name" value="maleylpyruvate isomerase family mycothiol-dependent enzyme"/>
    <property type="match status" value="1"/>
</dbReference>
<evidence type="ECO:0000313" key="3">
    <source>
        <dbReference type="EMBL" id="GGM69569.1"/>
    </source>
</evidence>
<name>A0A8J3CBF0_9PSEU</name>
<dbReference type="InterPro" id="IPR034660">
    <property type="entry name" value="DinB/YfiT-like"/>
</dbReference>
<evidence type="ECO:0000259" key="1">
    <source>
        <dbReference type="Pfam" id="PF07398"/>
    </source>
</evidence>
<protein>
    <recommendedName>
        <fullName evidence="5">Mycothiol-dependent maleylpyruvate isomerase metal-binding domain-containing protein</fullName>
    </recommendedName>
</protein>
<dbReference type="EMBL" id="BMMK01000024">
    <property type="protein sequence ID" value="GGM69569.1"/>
    <property type="molecule type" value="Genomic_DNA"/>
</dbReference>